<evidence type="ECO:0000259" key="2">
    <source>
        <dbReference type="PROSITE" id="PS50010"/>
    </source>
</evidence>
<proteinExistence type="predicted"/>
<comment type="caution">
    <text evidence="3">The sequence shown here is derived from an EMBL/GenBank/DDBJ whole genome shotgun (WGS) entry which is preliminary data.</text>
</comment>
<dbReference type="PROSITE" id="PS50010">
    <property type="entry name" value="DH_2"/>
    <property type="match status" value="1"/>
</dbReference>
<dbReference type="Pfam" id="PF00621">
    <property type="entry name" value="RhoGEF"/>
    <property type="match status" value="1"/>
</dbReference>
<dbReference type="EMBL" id="SELW01000141">
    <property type="protein sequence ID" value="TID30505.1"/>
    <property type="molecule type" value="Genomic_DNA"/>
</dbReference>
<organism evidence="3 4">
    <name type="scientific">Pichia inconspicua</name>
    <dbReference type="NCBI Taxonomy" id="52247"/>
    <lineage>
        <taxon>Eukaryota</taxon>
        <taxon>Fungi</taxon>
        <taxon>Dikarya</taxon>
        <taxon>Ascomycota</taxon>
        <taxon>Saccharomycotina</taxon>
        <taxon>Pichiomycetes</taxon>
        <taxon>Pichiales</taxon>
        <taxon>Pichiaceae</taxon>
        <taxon>Pichia</taxon>
    </lineage>
</organism>
<feature type="domain" description="DH" evidence="2">
    <location>
        <begin position="214"/>
        <end position="455"/>
    </location>
</feature>
<dbReference type="InterPro" id="IPR000219">
    <property type="entry name" value="DH_dom"/>
</dbReference>
<reference evidence="3 4" key="1">
    <citation type="journal article" date="2019" name="Front. Genet.">
        <title>Whole-Genome Sequencing of the Opportunistic Yeast Pathogen Candida inconspicua Uncovers Its Hybrid Origin.</title>
        <authorList>
            <person name="Mixao V."/>
            <person name="Hansen A.P."/>
            <person name="Saus E."/>
            <person name="Boekhout T."/>
            <person name="Lass-Florl C."/>
            <person name="Gabaldon T."/>
        </authorList>
    </citation>
    <scope>NUCLEOTIDE SEQUENCE [LARGE SCALE GENOMIC DNA]</scope>
    <source>
        <strain evidence="3 4">CBS 180</strain>
    </source>
</reference>
<dbReference type="SUPFAM" id="SSF48065">
    <property type="entry name" value="DBL homology domain (DH-domain)"/>
    <property type="match status" value="1"/>
</dbReference>
<evidence type="ECO:0000256" key="1">
    <source>
        <dbReference type="SAM" id="MobiDB-lite"/>
    </source>
</evidence>
<feature type="region of interest" description="Disordered" evidence="1">
    <location>
        <begin position="855"/>
        <end position="880"/>
    </location>
</feature>
<accession>A0A4T0X5C2</accession>
<dbReference type="GO" id="GO:0005085">
    <property type="term" value="F:guanyl-nucleotide exchange factor activity"/>
    <property type="evidence" value="ECO:0007669"/>
    <property type="project" value="InterPro"/>
</dbReference>
<dbReference type="InterPro" id="IPR035899">
    <property type="entry name" value="DBL_dom_sf"/>
</dbReference>
<name>A0A4T0X5C2_9ASCO</name>
<evidence type="ECO:0000313" key="3">
    <source>
        <dbReference type="EMBL" id="TID30505.1"/>
    </source>
</evidence>
<keyword evidence="4" id="KW-1185">Reference proteome</keyword>
<dbReference type="AlphaFoldDB" id="A0A4T0X5C2"/>
<protein>
    <recommendedName>
        <fullName evidence="2">DH domain-containing protein</fullName>
    </recommendedName>
</protein>
<dbReference type="Gene3D" id="1.20.900.10">
    <property type="entry name" value="Dbl homology (DH) domain"/>
    <property type="match status" value="1"/>
</dbReference>
<gene>
    <name evidence="3" type="ORF">CANINC_000858</name>
</gene>
<sequence length="917" mass="103985">MSQYLTTHSNDPLVVLNDTDDVVVPDEFHIFHKKDHKVTKSSEKLSKYNDVNCNLTALHLSDVSNLTVNDTTTSSFENEMELLDPVSFADDNHALPSTFEIYRNSHKPLTLNDVNDDATDIDSVNGFLKSSIGKSSDGIDYCMDKYRLSIDLDMEAEFDLDLDTHLGSELNTSEQPGLSLSSGYPSEISNAYTPSSKILSNTDVSSEDLKRSFTRLKQTSELLNTEKVYICSLRILERVYLKNFMSDLPTPIYFQTFRKCVYKLLKKHQLFYDSIAKIYNKWYDDSVALLNLSAQNHNGKESSAFSPSFDKYNYVSNEKSYLETIVKLLANDSVDVDTYSTYCSLYQQILAFCNQHNMERYKRDSLIILNDYQVQHKNLHNEMFTDKHLDTRFISVVQMPTTRMVRYKLMLLSLLKNIELDEKNSALLIYYSDSIEKLNFKIDAINSFVGNESVKFAKIQSLRNMFKNNESMFPSNLFLENLEDLQLASSFGVVYPSYKNTINYQYLCGILCKSHLILARPSSIYSNSLEVKFVVPLMSILNMEYSTCLSTSYSDVINLTFEDRFNVYECGMIFPDEKEMLLWKAKLRLNIDKLNFTGKSDNLFQHNYIFSDLQRKVLSIELNGETERFKVSCLISQNIKPVRNNTNNDSKLSGVCYYDVDHFSSDFNSTKKRIRTNSVSSDTFDVTDSNSMTTSNMTRSSTLQSIENKHHIVKITIQERCSAQTCISSIWSNGFEVYTMSMSISRSLSNIFHSRLSLLSLGSNTATSNINVPNTPKGQFVPPSPSFAMSGGGPLRSPARLRNSKSVRTFQEFRRTTSANTADDNIQKSTLKTSGSFLSLAGIAESSKNANSLSVSLENDVQKPNTKYPGSSNSLRFGTDTDSIISTSSSKKLSNGVTRLWRSIKSSSVKRNKNKSS</sequence>
<evidence type="ECO:0000313" key="4">
    <source>
        <dbReference type="Proteomes" id="UP000307173"/>
    </source>
</evidence>
<dbReference type="OrthoDB" id="8059989at2759"/>
<feature type="compositionally biased region" description="Polar residues" evidence="1">
    <location>
        <begin position="855"/>
        <end position="876"/>
    </location>
</feature>
<dbReference type="STRING" id="52247.A0A4T0X5C2"/>
<dbReference type="Proteomes" id="UP000307173">
    <property type="component" value="Unassembled WGS sequence"/>
</dbReference>